<dbReference type="RefSeq" id="WP_092318504.1">
    <property type="nucleotide sequence ID" value="NZ_FOKY01000002.1"/>
</dbReference>
<protein>
    <submittedName>
        <fullName evidence="1">Uncharacterized protein</fullName>
    </submittedName>
</protein>
<sequence length="185" mass="21593">MQKTITSPCFIMDYYFNNLPETAEIKEWTAIGRLQNVKTFKVGCSMLTFAHIELEKENIIVLIPNFSPFRDSLVSYLGEVIEFTLLSCKEFGEIRYILRSLKLTKKIKNKPLVKRHKRRSPILNALFRITDDEDDEDFIRTIVKEIGPGSTVYFPKIKTKNFQEKIVLQEAKISVQNFYGENICQ</sequence>
<dbReference type="EMBL" id="FOKY01000002">
    <property type="protein sequence ID" value="SFB75236.1"/>
    <property type="molecule type" value="Genomic_DNA"/>
</dbReference>
<dbReference type="STRING" id="34097.SAMN02745150_00615"/>
<accession>A0A1I1DLD0</accession>
<organism evidence="1 2">
    <name type="scientific">Brevinema andersonii</name>
    <dbReference type="NCBI Taxonomy" id="34097"/>
    <lineage>
        <taxon>Bacteria</taxon>
        <taxon>Pseudomonadati</taxon>
        <taxon>Spirochaetota</taxon>
        <taxon>Spirochaetia</taxon>
        <taxon>Brevinematales</taxon>
        <taxon>Brevinemataceae</taxon>
        <taxon>Brevinema</taxon>
    </lineage>
</organism>
<proteinExistence type="predicted"/>
<gene>
    <name evidence="1" type="ORF">SAMN02745150_00615</name>
</gene>
<dbReference type="Proteomes" id="UP000240042">
    <property type="component" value="Unassembled WGS sequence"/>
</dbReference>
<dbReference type="AlphaFoldDB" id="A0A1I1DLD0"/>
<keyword evidence="2" id="KW-1185">Reference proteome</keyword>
<evidence type="ECO:0000313" key="1">
    <source>
        <dbReference type="EMBL" id="SFB75236.1"/>
    </source>
</evidence>
<evidence type="ECO:0000313" key="2">
    <source>
        <dbReference type="Proteomes" id="UP000240042"/>
    </source>
</evidence>
<reference evidence="2" key="1">
    <citation type="submission" date="2016-10" db="EMBL/GenBank/DDBJ databases">
        <authorList>
            <person name="Varghese N."/>
            <person name="Submissions S."/>
        </authorList>
    </citation>
    <scope>NUCLEOTIDE SEQUENCE [LARGE SCALE GENOMIC DNA]</scope>
    <source>
        <strain evidence="2">ATCC 43811</strain>
    </source>
</reference>
<name>A0A1I1DLD0_BREAD</name>